<dbReference type="EMBL" id="CP054139">
    <property type="protein sequence ID" value="QKJ28428.1"/>
    <property type="molecule type" value="Genomic_DNA"/>
</dbReference>
<dbReference type="KEGG" id="mmab:HQ865_01185"/>
<feature type="region of interest" description="Disordered" evidence="1">
    <location>
        <begin position="39"/>
        <end position="86"/>
    </location>
</feature>
<gene>
    <name evidence="2" type="ORF">HQ865_01185</name>
</gene>
<sequence length="219" mass="23862">MKQGWSSILILVLIVGLAYAFYKWVSGLTFGKGGDGDGSGANNDLPADQGGKSNGNTNDAKAPTGKATGYEKRPEPPKKVKANNPQQLHDQLTEQLRAKSTTDFLKPILPAIFGAGIFNKMPDNKLAGYNPNVQAIAKRLQLANHDAYKYRYTYGTTGNINKALDEVLKLSDADFIQSVRAWKVLDGFTSPFDTDLCSANIDNGHRSDFLGRIKRLGLI</sequence>
<name>A0A7D4PRS0_9SPHI</name>
<dbReference type="AlphaFoldDB" id="A0A7D4PRS0"/>
<evidence type="ECO:0000313" key="2">
    <source>
        <dbReference type="EMBL" id="QKJ28428.1"/>
    </source>
</evidence>
<feature type="compositionally biased region" description="Basic and acidic residues" evidence="1">
    <location>
        <begin position="69"/>
        <end position="78"/>
    </location>
</feature>
<dbReference type="Proteomes" id="UP000505355">
    <property type="component" value="Chromosome"/>
</dbReference>
<keyword evidence="3" id="KW-1185">Reference proteome</keyword>
<protein>
    <submittedName>
        <fullName evidence="2">Uncharacterized protein</fullName>
    </submittedName>
</protein>
<accession>A0A7D4PRS0</accession>
<evidence type="ECO:0000256" key="1">
    <source>
        <dbReference type="SAM" id="MobiDB-lite"/>
    </source>
</evidence>
<reference evidence="2 3" key="1">
    <citation type="submission" date="2020-05" db="EMBL/GenBank/DDBJ databases">
        <title>Mucilaginibacter mali sp. nov.</title>
        <authorList>
            <person name="Kim H.S."/>
            <person name="Lee K.C."/>
            <person name="Suh M.K."/>
            <person name="Kim J.-S."/>
            <person name="Han K.-I."/>
            <person name="Eom M.K."/>
            <person name="Shin Y.K."/>
            <person name="Lee J.-S."/>
        </authorList>
    </citation>
    <scope>NUCLEOTIDE SEQUENCE [LARGE SCALE GENOMIC DNA]</scope>
    <source>
        <strain evidence="2 3">G2-14</strain>
    </source>
</reference>
<dbReference type="RefSeq" id="WP_173413130.1">
    <property type="nucleotide sequence ID" value="NZ_CP054139.1"/>
</dbReference>
<organism evidence="2 3">
    <name type="scientific">Mucilaginibacter mali</name>
    <dbReference type="NCBI Taxonomy" id="2740462"/>
    <lineage>
        <taxon>Bacteria</taxon>
        <taxon>Pseudomonadati</taxon>
        <taxon>Bacteroidota</taxon>
        <taxon>Sphingobacteriia</taxon>
        <taxon>Sphingobacteriales</taxon>
        <taxon>Sphingobacteriaceae</taxon>
        <taxon>Mucilaginibacter</taxon>
    </lineage>
</organism>
<proteinExistence type="predicted"/>
<evidence type="ECO:0000313" key="3">
    <source>
        <dbReference type="Proteomes" id="UP000505355"/>
    </source>
</evidence>